<dbReference type="Proteomes" id="UP000603912">
    <property type="component" value="Unassembled WGS sequence"/>
</dbReference>
<dbReference type="RefSeq" id="WP_188518097.1">
    <property type="nucleotide sequence ID" value="NZ_BMES01000002.1"/>
</dbReference>
<gene>
    <name evidence="1" type="primary">soxD</name>
    <name evidence="1" type="ORF">GCM10007036_25000</name>
</gene>
<dbReference type="InterPro" id="IPR038561">
    <property type="entry name" value="SoxD_sf"/>
</dbReference>
<comment type="caution">
    <text evidence="1">The sequence shown here is derived from an EMBL/GenBank/DDBJ whole genome shotgun (WGS) entry which is preliminary data.</text>
</comment>
<reference evidence="1" key="2">
    <citation type="submission" date="2020-09" db="EMBL/GenBank/DDBJ databases">
        <authorList>
            <person name="Sun Q."/>
            <person name="Zhou Y."/>
        </authorList>
    </citation>
    <scope>NUCLEOTIDE SEQUENCE</scope>
    <source>
        <strain evidence="1">CGMCC 1.12214</strain>
    </source>
</reference>
<dbReference type="GO" id="GO:0046653">
    <property type="term" value="P:tetrahydrofolate metabolic process"/>
    <property type="evidence" value="ECO:0007669"/>
    <property type="project" value="InterPro"/>
</dbReference>
<dbReference type="InterPro" id="IPR006279">
    <property type="entry name" value="SoxD"/>
</dbReference>
<reference evidence="1" key="1">
    <citation type="journal article" date="2014" name="Int. J. Syst. Evol. Microbiol.">
        <title>Complete genome sequence of Corynebacterium casei LMG S-19264T (=DSM 44701T), isolated from a smear-ripened cheese.</title>
        <authorList>
            <consortium name="US DOE Joint Genome Institute (JGI-PGF)"/>
            <person name="Walter F."/>
            <person name="Albersmeier A."/>
            <person name="Kalinowski J."/>
            <person name="Ruckert C."/>
        </authorList>
    </citation>
    <scope>NUCLEOTIDE SEQUENCE</scope>
    <source>
        <strain evidence="1">CGMCC 1.12214</strain>
    </source>
</reference>
<dbReference type="NCBIfam" id="TIGR01374">
    <property type="entry name" value="soxD"/>
    <property type="match status" value="1"/>
</dbReference>
<dbReference type="GO" id="GO:0008115">
    <property type="term" value="F:sarcosine oxidase activity"/>
    <property type="evidence" value="ECO:0007669"/>
    <property type="project" value="InterPro"/>
</dbReference>
<dbReference type="EMBL" id="BMES01000002">
    <property type="protein sequence ID" value="GGH21022.1"/>
    <property type="molecule type" value="Genomic_DNA"/>
</dbReference>
<protein>
    <submittedName>
        <fullName evidence="1">Sarcosine oxidase subunit delta</fullName>
    </submittedName>
</protein>
<dbReference type="AlphaFoldDB" id="A0A917I6Z5"/>
<proteinExistence type="predicted"/>
<sequence>MLLIRCPVCEMDRPELEFRYGGEAHVARPLDPSSVSDQDWAEYLYFRSNPRGVHAERWRHTSGCGRFFNAIRHTVTDRILATYKAGEPKPDLATLTGETGR</sequence>
<organism evidence="1 2">
    <name type="scientific">Alsobacter metallidurans</name>
    <dbReference type="NCBI Taxonomy" id="340221"/>
    <lineage>
        <taxon>Bacteria</taxon>
        <taxon>Pseudomonadati</taxon>
        <taxon>Pseudomonadota</taxon>
        <taxon>Alphaproteobacteria</taxon>
        <taxon>Hyphomicrobiales</taxon>
        <taxon>Alsobacteraceae</taxon>
        <taxon>Alsobacter</taxon>
    </lineage>
</organism>
<name>A0A917I6Z5_9HYPH</name>
<accession>A0A917I6Z5</accession>
<evidence type="ECO:0000313" key="2">
    <source>
        <dbReference type="Proteomes" id="UP000603912"/>
    </source>
</evidence>
<dbReference type="Gene3D" id="3.30.2270.10">
    <property type="entry name" value="Folate-binding superfamily"/>
    <property type="match status" value="1"/>
</dbReference>
<dbReference type="Pfam" id="PF04267">
    <property type="entry name" value="SoxD"/>
    <property type="match status" value="1"/>
</dbReference>
<keyword evidence="2" id="KW-1185">Reference proteome</keyword>
<evidence type="ECO:0000313" key="1">
    <source>
        <dbReference type="EMBL" id="GGH21022.1"/>
    </source>
</evidence>